<dbReference type="PANTHER" id="PTHR12308">
    <property type="entry name" value="ANOCTAMIN"/>
    <property type="match status" value="1"/>
</dbReference>
<feature type="transmembrane region" description="Helical" evidence="8">
    <location>
        <begin position="186"/>
        <end position="206"/>
    </location>
</feature>
<evidence type="ECO:0000256" key="2">
    <source>
        <dbReference type="ARBA" id="ARBA00009671"/>
    </source>
</evidence>
<dbReference type="InterPro" id="IPR007632">
    <property type="entry name" value="Anoctamin"/>
</dbReference>
<name>A0A8K0DM99_IGNLU</name>
<feature type="transmembrane region" description="Helical" evidence="8">
    <location>
        <begin position="120"/>
        <end position="143"/>
    </location>
</feature>
<keyword evidence="12" id="KW-1185">Reference proteome</keyword>
<comment type="caution">
    <text evidence="8">Lacks conserved residue(s) required for the propagation of feature annotation.</text>
</comment>
<evidence type="ECO:0000259" key="9">
    <source>
        <dbReference type="Pfam" id="PF04547"/>
    </source>
</evidence>
<evidence type="ECO:0000256" key="8">
    <source>
        <dbReference type="RuleBase" id="RU280814"/>
    </source>
</evidence>
<dbReference type="GO" id="GO:0005886">
    <property type="term" value="C:plasma membrane"/>
    <property type="evidence" value="ECO:0007669"/>
    <property type="project" value="UniProtKB-SubCell"/>
</dbReference>
<comment type="subcellular location">
    <subcellularLocation>
        <location evidence="1">Cell membrane</location>
        <topology evidence="1">Multi-pass membrane protein</topology>
    </subcellularLocation>
    <subcellularLocation>
        <location evidence="8">Membrane</location>
        <topology evidence="8">Multi-pass membrane protein</topology>
    </subcellularLocation>
</comment>
<feature type="domain" description="Anoctamin dimerisation" evidence="10">
    <location>
        <begin position="17"/>
        <end position="96"/>
    </location>
</feature>
<keyword evidence="6 8" id="KW-0472">Membrane</keyword>
<dbReference type="InterPro" id="IPR049452">
    <property type="entry name" value="Anoctamin_TM"/>
</dbReference>
<feature type="transmembrane region" description="Helical" evidence="8">
    <location>
        <begin position="532"/>
        <end position="554"/>
    </location>
</feature>
<evidence type="ECO:0000256" key="7">
    <source>
        <dbReference type="ARBA" id="ARBA00023180"/>
    </source>
</evidence>
<gene>
    <name evidence="11" type="ORF">ILUMI_03207</name>
</gene>
<evidence type="ECO:0000256" key="4">
    <source>
        <dbReference type="ARBA" id="ARBA00022692"/>
    </source>
</evidence>
<comment type="caution">
    <text evidence="11">The sequence shown here is derived from an EMBL/GenBank/DDBJ whole genome shotgun (WGS) entry which is preliminary data.</text>
</comment>
<dbReference type="PANTHER" id="PTHR12308:SF84">
    <property type="entry name" value="ANOCTAMIN"/>
    <property type="match status" value="1"/>
</dbReference>
<protein>
    <recommendedName>
        <fullName evidence="8">Anoctamin</fullName>
    </recommendedName>
</protein>
<dbReference type="Proteomes" id="UP000801492">
    <property type="component" value="Unassembled WGS sequence"/>
</dbReference>
<dbReference type="OrthoDB" id="296386at2759"/>
<evidence type="ECO:0000256" key="3">
    <source>
        <dbReference type="ARBA" id="ARBA00022475"/>
    </source>
</evidence>
<evidence type="ECO:0000313" key="11">
    <source>
        <dbReference type="EMBL" id="KAF2902980.1"/>
    </source>
</evidence>
<accession>A0A8K0DM99</accession>
<feature type="transmembrane region" description="Helical" evidence="8">
    <location>
        <begin position="475"/>
        <end position="497"/>
    </location>
</feature>
<organism evidence="11 12">
    <name type="scientific">Ignelater luminosus</name>
    <name type="common">Cucubano</name>
    <name type="synonym">Pyrophorus luminosus</name>
    <dbReference type="NCBI Taxonomy" id="2038154"/>
    <lineage>
        <taxon>Eukaryota</taxon>
        <taxon>Metazoa</taxon>
        <taxon>Ecdysozoa</taxon>
        <taxon>Arthropoda</taxon>
        <taxon>Hexapoda</taxon>
        <taxon>Insecta</taxon>
        <taxon>Pterygota</taxon>
        <taxon>Neoptera</taxon>
        <taxon>Endopterygota</taxon>
        <taxon>Coleoptera</taxon>
        <taxon>Polyphaga</taxon>
        <taxon>Elateriformia</taxon>
        <taxon>Elateroidea</taxon>
        <taxon>Elateridae</taxon>
        <taxon>Agrypninae</taxon>
        <taxon>Pyrophorini</taxon>
        <taxon>Ignelater</taxon>
    </lineage>
</organism>
<dbReference type="AlphaFoldDB" id="A0A8K0DM99"/>
<feature type="transmembrane region" description="Helical" evidence="8">
    <location>
        <begin position="633"/>
        <end position="654"/>
    </location>
</feature>
<dbReference type="GO" id="GO:0005254">
    <property type="term" value="F:chloride channel activity"/>
    <property type="evidence" value="ECO:0007669"/>
    <property type="project" value="TreeGrafter"/>
</dbReference>
<evidence type="ECO:0000256" key="5">
    <source>
        <dbReference type="ARBA" id="ARBA00022989"/>
    </source>
</evidence>
<dbReference type="Pfam" id="PF16178">
    <property type="entry name" value="Anoct_dimer"/>
    <property type="match status" value="1"/>
</dbReference>
<dbReference type="EMBL" id="VTPC01001129">
    <property type="protein sequence ID" value="KAF2902980.1"/>
    <property type="molecule type" value="Genomic_DNA"/>
</dbReference>
<feature type="transmembrane region" description="Helical" evidence="8">
    <location>
        <begin position="258"/>
        <end position="285"/>
    </location>
</feature>
<feature type="transmembrane region" description="Helical" evidence="8">
    <location>
        <begin position="305"/>
        <end position="328"/>
    </location>
</feature>
<evidence type="ECO:0000256" key="1">
    <source>
        <dbReference type="ARBA" id="ARBA00004651"/>
    </source>
</evidence>
<dbReference type="Pfam" id="PF04547">
    <property type="entry name" value="Anoctamin"/>
    <property type="match status" value="1"/>
</dbReference>
<evidence type="ECO:0000259" key="10">
    <source>
        <dbReference type="Pfam" id="PF16178"/>
    </source>
</evidence>
<proteinExistence type="inferred from homology"/>
<keyword evidence="5 8" id="KW-1133">Transmembrane helix</keyword>
<comment type="similarity">
    <text evidence="2 8">Belongs to the anoctamin family.</text>
</comment>
<keyword evidence="4 8" id="KW-0812">Transmembrane</keyword>
<dbReference type="GO" id="GO:0046983">
    <property type="term" value="F:protein dimerization activity"/>
    <property type="evidence" value="ECO:0007669"/>
    <property type="project" value="InterPro"/>
</dbReference>
<feature type="domain" description="Anoctamin transmembrane" evidence="9">
    <location>
        <begin position="99"/>
        <end position="665"/>
    </location>
</feature>
<evidence type="ECO:0000313" key="12">
    <source>
        <dbReference type="Proteomes" id="UP000801492"/>
    </source>
</evidence>
<keyword evidence="3" id="KW-1003">Cell membrane</keyword>
<sequence>MHINELRKDSVSGYRPLSITNTERIMVINELLKGTNFGPKTTDYGIKAIIKQGILTTAFPYHDGPCEWTSEGPLNDRQLLVEYWANLKSLWKKQPLNLINKYYGTEFAFYFAWLDFYTEMLLPIAVLGLISFFYGLFTIYPYIPSEELCNSNIILCPPCQNEKLCYYQYLRDSCLFKRLTRLFDNTTTVVLAFITSCWAVIFVQRWRQKEEILKLRWNLLSLETDTTLREEYVQATTLQKRSSITGRLEPYIPTHVKWFSVCITCLACIIIIILSMIPIIAVVLYRMSFRSFIYGIGNLYLRRSASLIVSVVGSIIIVTFIQSFALLYNELAKWLTEMEKPRTQTDFNDLFVYKRFTLSFVNHYVPVIYLAFFKGKFFTYPGQQKKHGFGSIQADLCNPGGCLIDLGIQLFIIMCIKSSLRKVIMQKIQSALKNWLSKKEERLPDDDQFQPEWEKQYNLLATKQTFLTGKYLDSIIQYGFVIFFGASFPIAFLLAYFNNLHEIRLSANRLVWKHQRPIPKRVAGIGAWKTVLYFQTCIGITIQAMVIAFTSQFVPRELYRARVDYNLRGYINSTLSVFATSDYSSVSKPFVIKPFHIMENVTFCYYLGYRYPYFHPQKYEQTREFLLQLSLKFIVVFIFEHLMAIMAGLIAASIPSLPYSVKTQLNIQQQKMKESRIEILNETFTNKVGKLSTAKNKKLILPFPTRILSSLSNLSSTSKKT</sequence>
<reference evidence="11" key="1">
    <citation type="submission" date="2019-08" db="EMBL/GenBank/DDBJ databases">
        <title>The genome of the North American firefly Photinus pyralis.</title>
        <authorList>
            <consortium name="Photinus pyralis genome working group"/>
            <person name="Fallon T.R."/>
            <person name="Sander Lower S.E."/>
            <person name="Weng J.-K."/>
        </authorList>
    </citation>
    <scope>NUCLEOTIDE SEQUENCE</scope>
    <source>
        <strain evidence="11">TRF0915ILg1</strain>
        <tissue evidence="11">Whole body</tissue>
    </source>
</reference>
<keyword evidence="7" id="KW-0325">Glycoprotein</keyword>
<dbReference type="InterPro" id="IPR032394">
    <property type="entry name" value="Anoct_dimer"/>
</dbReference>
<evidence type="ECO:0000256" key="6">
    <source>
        <dbReference type="ARBA" id="ARBA00023136"/>
    </source>
</evidence>